<evidence type="ECO:0000313" key="3">
    <source>
        <dbReference type="Proteomes" id="UP000007239"/>
    </source>
</evidence>
<dbReference type="Gene3D" id="3.90.550.10">
    <property type="entry name" value="Spore Coat Polysaccharide Biosynthesis Protein SpsA, Chain A"/>
    <property type="match status" value="1"/>
</dbReference>
<evidence type="ECO:0000259" key="1">
    <source>
        <dbReference type="Pfam" id="PF00535"/>
    </source>
</evidence>
<evidence type="ECO:0000313" key="2">
    <source>
        <dbReference type="EMBL" id="AEF17822.1"/>
    </source>
</evidence>
<dbReference type="CDD" id="cd00761">
    <property type="entry name" value="Glyco_tranf_GTA_type"/>
    <property type="match status" value="1"/>
</dbReference>
<dbReference type="RefSeq" id="WP_013788556.1">
    <property type="nucleotide sequence ID" value="NC_015555.1"/>
</dbReference>
<dbReference type="STRING" id="858215.Thexy_1801"/>
<proteinExistence type="predicted"/>
<dbReference type="eggNOG" id="COG0463">
    <property type="taxonomic scope" value="Bacteria"/>
</dbReference>
<protein>
    <submittedName>
        <fullName evidence="2">Glycosyl transferase family 2</fullName>
    </submittedName>
</protein>
<keyword evidence="2" id="KW-0808">Transferase</keyword>
<feature type="domain" description="Glycosyltransferase 2-like" evidence="1">
    <location>
        <begin position="7"/>
        <end position="107"/>
    </location>
</feature>
<dbReference type="InterPro" id="IPR029044">
    <property type="entry name" value="Nucleotide-diphossugar_trans"/>
</dbReference>
<sequence>MYEPLVSVVIPFYSRVDWLIEATESVLAQTYKNIEIIIVNDGSPEKISEFLERYSSKITYVYQENKGAAAARNVGIKLSKGEYIAFLDADDVWMPNKLELQISMMIEKNSWWSHTNYVTFGLGKKEKIIDVSNFNGDIFPLCIISSPIATPSVVMRKCIFIDNPNIRFDETMKYGEDSMLWLQVSIKYKLLAIHQPLVKVRIRGSNSALMAYSQIKARADIWDKIKTDKIFNCKIKLSIFIKIAFCYCSVLYKLLNNLENKLDENFIEIISKFLYVFPWIIFKIEKKYLLNNRNR</sequence>
<dbReference type="PANTHER" id="PTHR22916:SF3">
    <property type="entry name" value="UDP-GLCNAC:BETAGAL BETA-1,3-N-ACETYLGLUCOSAMINYLTRANSFERASE-LIKE PROTEIN 1"/>
    <property type="match status" value="1"/>
</dbReference>
<dbReference type="Proteomes" id="UP000007239">
    <property type="component" value="Chromosome"/>
</dbReference>
<dbReference type="HOGENOM" id="CLU_025996_0_0_9"/>
<organism evidence="2 3">
    <name type="scientific">Thermoanaerobacterium xylanolyticum (strain ATCC 49914 / DSM 7097 / LX-11)</name>
    <dbReference type="NCBI Taxonomy" id="858215"/>
    <lineage>
        <taxon>Bacteria</taxon>
        <taxon>Bacillati</taxon>
        <taxon>Bacillota</taxon>
        <taxon>Clostridia</taxon>
        <taxon>Thermoanaerobacterales</taxon>
        <taxon>Thermoanaerobacteraceae</taxon>
        <taxon>Thermoanaerobacterium</taxon>
    </lineage>
</organism>
<dbReference type="AlphaFoldDB" id="F6BIT7"/>
<dbReference type="SUPFAM" id="SSF53448">
    <property type="entry name" value="Nucleotide-diphospho-sugar transferases"/>
    <property type="match status" value="1"/>
</dbReference>
<dbReference type="InterPro" id="IPR001173">
    <property type="entry name" value="Glyco_trans_2-like"/>
</dbReference>
<gene>
    <name evidence="2" type="ordered locus">Thexy_1801</name>
</gene>
<name>F6BIT7_THEXL</name>
<accession>F6BIT7</accession>
<dbReference type="EMBL" id="CP002739">
    <property type="protein sequence ID" value="AEF17822.1"/>
    <property type="molecule type" value="Genomic_DNA"/>
</dbReference>
<reference evidence="2" key="1">
    <citation type="submission" date="2011-05" db="EMBL/GenBank/DDBJ databases">
        <title>Complete sequence of Thermoanaerobacterium xylanolyticum LX-11.</title>
        <authorList>
            <consortium name="US DOE Joint Genome Institute"/>
            <person name="Lucas S."/>
            <person name="Han J."/>
            <person name="Lapidus A."/>
            <person name="Cheng J.-F."/>
            <person name="Goodwin L."/>
            <person name="Pitluck S."/>
            <person name="Peters L."/>
            <person name="Mikhailova N."/>
            <person name="Lu M."/>
            <person name="Han C."/>
            <person name="Tapia R."/>
            <person name="Land M."/>
            <person name="Hauser L."/>
            <person name="Kyrpides N."/>
            <person name="Ivanova N."/>
            <person name="Pagani I."/>
            <person name="Hemme C."/>
            <person name="Woyke T."/>
        </authorList>
    </citation>
    <scope>NUCLEOTIDE SEQUENCE</scope>
    <source>
        <strain evidence="2">LX-11</strain>
    </source>
</reference>
<dbReference type="Pfam" id="PF00535">
    <property type="entry name" value="Glycos_transf_2"/>
    <property type="match status" value="1"/>
</dbReference>
<keyword evidence="3" id="KW-1185">Reference proteome</keyword>
<dbReference type="PANTHER" id="PTHR22916">
    <property type="entry name" value="GLYCOSYLTRANSFERASE"/>
    <property type="match status" value="1"/>
</dbReference>
<dbReference type="GO" id="GO:0016758">
    <property type="term" value="F:hexosyltransferase activity"/>
    <property type="evidence" value="ECO:0007669"/>
    <property type="project" value="UniProtKB-ARBA"/>
</dbReference>
<dbReference type="KEGG" id="txy:Thexy_1801"/>